<dbReference type="PANTHER" id="PTHR24179">
    <property type="entry name" value="PROTEIN PHOSPHATASE 1 REGULATORY SUBUNIT 12"/>
    <property type="match status" value="1"/>
</dbReference>
<keyword evidence="14" id="KW-0175">Coiled coil</keyword>
<evidence type="ECO:0000256" key="9">
    <source>
        <dbReference type="ARBA" id="ARBA00059024"/>
    </source>
</evidence>
<feature type="compositionally biased region" description="Basic and acidic residues" evidence="15">
    <location>
        <begin position="690"/>
        <end position="705"/>
    </location>
</feature>
<feature type="compositionally biased region" description="Polar residues" evidence="15">
    <location>
        <begin position="515"/>
        <end position="534"/>
    </location>
</feature>
<evidence type="ECO:0000256" key="3">
    <source>
        <dbReference type="ARBA" id="ARBA00022490"/>
    </source>
</evidence>
<dbReference type="RefSeq" id="XP_036356320.1">
    <property type="nucleotide sequence ID" value="XM_036500427.1"/>
</dbReference>
<evidence type="ECO:0000256" key="4">
    <source>
        <dbReference type="ARBA" id="ARBA00022553"/>
    </source>
</evidence>
<feature type="compositionally biased region" description="Low complexity" evidence="15">
    <location>
        <begin position="647"/>
        <end position="688"/>
    </location>
</feature>
<dbReference type="AlphaFoldDB" id="A0A7E6EMY0"/>
<evidence type="ECO:0000256" key="14">
    <source>
        <dbReference type="SAM" id="Coils"/>
    </source>
</evidence>
<keyword evidence="4" id="KW-0597">Phosphoprotein</keyword>
<sequence>MADDNKATACARRNQQLKRWADSDTNRESIGVRDRPKRVNFQDGCVFLAACSSGDKDEVIKLLARGADINTANVDGLTALHQACIDDKIDMVKFLVDNGADVDVCDNEGWTPLHATASCGFTDIAQYLISTCANIAAVNNDGDLPLDICEDAKMEKLLQEEMNRQGVDAEAARREEEEMMLSDANQWLNSNCVTERPHAKTGAVALHVAAAKGYIKVMHLLIQAKANVNIKDSDGWTPLHAAAHWGQDRACKILAENFCDMDSKNNAGQTAFDVADTELLSLLEELKKKQAMLRDKTPVHKDIIVARGIPPKRRTSVTRMSGDQKHNVVLQTLEQEKAQLNNYRKDEEAKKSSSSSTNDDSSSESETERQNLINKNTSIPHTEEDNAALASDTTNSQTEFLYDDVFEEHVSETNPDSEYINDNVTFTLPTDETEVQFDEMDVPSSPSGTQPSLASTPSVIGSQSKTSTVQSTKPELRKFGSTSTVPNETNEHDADVIPRSASTPRLACDDDSINKPDSQQTPSSVSSGNVTAEFTVTAPLEQPTDDRLSSRSSSYSRFSSPYSSFTRHYVPYYHRLAEKRTEKLKNSTVATTATITTPTSTTAPSISRSSLVIGDSFGVKKNAESTDTDTKVTSSLPSPSITVTIASTTPTNTQANTSTTTTSVSISTPTTTTTTSITTDISRPSSTTKRTFEPPKRDEETETQRKARARKARETRRSTQGISTEDIARAKALKQTGTEEKENKEKEQECDKDSDKNDLAKDRLSSEISKDGLLDTTVASDEVNLRSHRTLEERSHSNQAPYRRPRESELSTSSTPNIYSIDSYSHGQHNQRNVLLSVSDISNTGNSTVGFNRTSSFRNRFRNEESEKKKEEETKDPSKETKADKEKDSERRESSALKARRAKRERRSTGVINYNLKSDEESNSVSKEENESDDSTSLNSRINSGTSSRCVSTSDIPPSITDRHSRSDRPSSYAGLSKSTPSLDIDYKKLYENEKDDTNRLKKELDTSKRELSAMKLELERFRRLHEGSSIESNQQKREKRALERKLSELESAMVEMDNLRSINARLKEENGALIRVVSKLSK</sequence>
<feature type="compositionally biased region" description="Basic and acidic residues" evidence="15">
    <location>
        <begin position="785"/>
        <end position="796"/>
    </location>
</feature>
<organism evidence="17 18">
    <name type="scientific">Octopus sinensis</name>
    <name type="common">East Asian common octopus</name>
    <dbReference type="NCBI Taxonomy" id="2607531"/>
    <lineage>
        <taxon>Eukaryota</taxon>
        <taxon>Metazoa</taxon>
        <taxon>Spiralia</taxon>
        <taxon>Lophotrochozoa</taxon>
        <taxon>Mollusca</taxon>
        <taxon>Cephalopoda</taxon>
        <taxon>Coleoidea</taxon>
        <taxon>Octopodiformes</taxon>
        <taxon>Octopoda</taxon>
        <taxon>Incirrata</taxon>
        <taxon>Octopodidae</taxon>
        <taxon>Octopus</taxon>
    </lineage>
</organism>
<feature type="coiled-coil region" evidence="14">
    <location>
        <begin position="991"/>
        <end position="1070"/>
    </location>
</feature>
<comment type="similarity">
    <text evidence="8">Belongs to the NRARP family.</text>
</comment>
<dbReference type="SMART" id="SM00248">
    <property type="entry name" value="ANK"/>
    <property type="match status" value="5"/>
</dbReference>
<dbReference type="PANTHER" id="PTHR24179:SF21">
    <property type="entry name" value="MYOSIN BINDING SUBUNIT, ISOFORM O"/>
    <property type="match status" value="1"/>
</dbReference>
<dbReference type="PROSITE" id="PS50297">
    <property type="entry name" value="ANK_REP_REGION"/>
    <property type="match status" value="4"/>
</dbReference>
<feature type="compositionally biased region" description="Polar residues" evidence="15">
    <location>
        <begin position="370"/>
        <end position="380"/>
    </location>
</feature>
<evidence type="ECO:0000313" key="17">
    <source>
        <dbReference type="Proteomes" id="UP000515154"/>
    </source>
</evidence>
<feature type="repeat" description="ANK" evidence="13">
    <location>
        <begin position="75"/>
        <end position="107"/>
    </location>
</feature>
<dbReference type="Proteomes" id="UP000515154">
    <property type="component" value="Linkage group LG2"/>
</dbReference>
<dbReference type="PROSITE" id="PS50088">
    <property type="entry name" value="ANK_REPEAT"/>
    <property type="match status" value="4"/>
</dbReference>
<evidence type="ECO:0000256" key="7">
    <source>
        <dbReference type="ARBA" id="ARBA00023212"/>
    </source>
</evidence>
<comment type="subcellular location">
    <subcellularLocation>
        <location evidence="1">Cytoplasm</location>
        <location evidence="1">Cytoskeleton</location>
    </subcellularLocation>
</comment>
<evidence type="ECO:0000256" key="2">
    <source>
        <dbReference type="ARBA" id="ARBA00022473"/>
    </source>
</evidence>
<keyword evidence="2" id="KW-0217">Developmental protein</keyword>
<reference evidence="18" key="1">
    <citation type="submission" date="2025-08" db="UniProtKB">
        <authorList>
            <consortium name="RefSeq"/>
        </authorList>
    </citation>
    <scope>IDENTIFICATION</scope>
</reference>
<dbReference type="CDD" id="cd21930">
    <property type="entry name" value="IPD_PPP1R12"/>
    <property type="match status" value="1"/>
</dbReference>
<dbReference type="Pfam" id="PF15898">
    <property type="entry name" value="PRKG1_interact"/>
    <property type="match status" value="1"/>
</dbReference>
<evidence type="ECO:0000256" key="6">
    <source>
        <dbReference type="ARBA" id="ARBA00023043"/>
    </source>
</evidence>
<evidence type="ECO:0000259" key="16">
    <source>
        <dbReference type="Pfam" id="PF15898"/>
    </source>
</evidence>
<comment type="subunit">
    <text evidence="10">PP1 comprises a catalytic subunit, PPP1CA, PPP1CB or PPP1CC, and one or several targeting or regulatory subunits. PPP1R12B mediates binding to myosin. Isoform 3 and isoform 4 bind PPP1R12A, but not isoform 1 of PPP1R12B itself. Binds IL16.</text>
</comment>
<feature type="compositionally biased region" description="Basic and acidic residues" evidence="15">
    <location>
        <begin position="861"/>
        <end position="895"/>
    </location>
</feature>
<feature type="region of interest" description="Disordered" evidence="15">
    <location>
        <begin position="439"/>
        <end position="557"/>
    </location>
</feature>
<dbReference type="Pfam" id="PF12796">
    <property type="entry name" value="Ank_2"/>
    <property type="match status" value="2"/>
</dbReference>
<proteinExistence type="inferred from homology"/>
<dbReference type="PIRSF" id="PIRSF038141">
    <property type="entry name" value="PP1_12ABC_vert"/>
    <property type="match status" value="1"/>
</dbReference>
<dbReference type="InterPro" id="IPR051226">
    <property type="entry name" value="PP1_Regulatory_Subunit"/>
</dbReference>
<dbReference type="Gene3D" id="1.25.40.20">
    <property type="entry name" value="Ankyrin repeat-containing domain"/>
    <property type="match status" value="2"/>
</dbReference>
<feature type="region of interest" description="Disordered" evidence="15">
    <location>
        <begin position="342"/>
        <end position="393"/>
    </location>
</feature>
<feature type="repeat" description="ANK" evidence="13">
    <location>
        <begin position="234"/>
        <end position="266"/>
    </location>
</feature>
<feature type="region of interest" description="Disordered" evidence="15">
    <location>
        <begin position="841"/>
        <end position="980"/>
    </location>
</feature>
<evidence type="ECO:0000256" key="10">
    <source>
        <dbReference type="ARBA" id="ARBA00065548"/>
    </source>
</evidence>
<feature type="region of interest" description="Disordered" evidence="15">
    <location>
        <begin position="785"/>
        <end position="824"/>
    </location>
</feature>
<protein>
    <recommendedName>
        <fullName evidence="11">Protein phosphatase 1 regulatory subunit 12B</fullName>
    </recommendedName>
    <alternativeName>
        <fullName evidence="12">Myosin phosphatase-targeting subunit 2</fullName>
    </alternativeName>
</protein>
<dbReference type="InterPro" id="IPR036770">
    <property type="entry name" value="Ankyrin_rpt-contain_sf"/>
</dbReference>
<dbReference type="Gene3D" id="6.10.250.1820">
    <property type="match status" value="1"/>
</dbReference>
<dbReference type="FunFam" id="1.25.40.20:FF:000004">
    <property type="entry name" value="Phosphatase 1 regulatory subunit 12A"/>
    <property type="match status" value="1"/>
</dbReference>
<evidence type="ECO:0000256" key="11">
    <source>
        <dbReference type="ARBA" id="ARBA00072757"/>
    </source>
</evidence>
<dbReference type="FunFam" id="1.25.40.20:FF:000007">
    <property type="entry name" value="Phosphatase 1 regulatory subunit 12A"/>
    <property type="match status" value="1"/>
</dbReference>
<feature type="compositionally biased region" description="Polar residues" evidence="15">
    <location>
        <begin position="444"/>
        <end position="461"/>
    </location>
</feature>
<dbReference type="GO" id="GO:0005737">
    <property type="term" value="C:cytoplasm"/>
    <property type="evidence" value="ECO:0007669"/>
    <property type="project" value="TreeGrafter"/>
</dbReference>
<evidence type="ECO:0000256" key="8">
    <source>
        <dbReference type="ARBA" id="ARBA00038386"/>
    </source>
</evidence>
<evidence type="ECO:0000256" key="15">
    <source>
        <dbReference type="SAM" id="MobiDB-lite"/>
    </source>
</evidence>
<feature type="compositionally biased region" description="Basic and acidic residues" evidence="15">
    <location>
        <begin position="737"/>
        <end position="764"/>
    </location>
</feature>
<feature type="compositionally biased region" description="Polar residues" evidence="15">
    <location>
        <begin position="936"/>
        <end position="956"/>
    </location>
</feature>
<evidence type="ECO:0000256" key="1">
    <source>
        <dbReference type="ARBA" id="ARBA00004245"/>
    </source>
</evidence>
<feature type="repeat" description="ANK" evidence="13">
    <location>
        <begin position="108"/>
        <end position="140"/>
    </location>
</feature>
<keyword evidence="17" id="KW-1185">Reference proteome</keyword>
<feature type="region of interest" description="Disordered" evidence="15">
    <location>
        <begin position="642"/>
        <end position="764"/>
    </location>
</feature>
<gene>
    <name evidence="18" type="primary">LOC115229173</name>
</gene>
<dbReference type="InterPro" id="IPR031775">
    <property type="entry name" value="PRKG1_interact"/>
</dbReference>
<feature type="compositionally biased region" description="Polar residues" evidence="15">
    <location>
        <begin position="841"/>
        <end position="850"/>
    </location>
</feature>
<dbReference type="GO" id="GO:0007165">
    <property type="term" value="P:signal transduction"/>
    <property type="evidence" value="ECO:0007669"/>
    <property type="project" value="InterPro"/>
</dbReference>
<accession>A0A7E6EMY0</accession>
<keyword evidence="6 13" id="KW-0040">ANK repeat</keyword>
<evidence type="ECO:0000256" key="13">
    <source>
        <dbReference type="PROSITE-ProRule" id="PRU00023"/>
    </source>
</evidence>
<dbReference type="Gene3D" id="6.10.140.390">
    <property type="match status" value="1"/>
</dbReference>
<dbReference type="GO" id="GO:0019208">
    <property type="term" value="F:phosphatase regulator activity"/>
    <property type="evidence" value="ECO:0007669"/>
    <property type="project" value="InterPro"/>
</dbReference>
<feature type="compositionally biased region" description="Polar residues" evidence="15">
    <location>
        <begin position="810"/>
        <end position="824"/>
    </location>
</feature>
<comment type="function">
    <text evidence="9">Regulates myosin phosphatase activity. Augments Ca(2+) sensitivity of the contractile apparatus.</text>
</comment>
<keyword evidence="5" id="KW-0677">Repeat</keyword>
<evidence type="ECO:0000256" key="12">
    <source>
        <dbReference type="ARBA" id="ARBA00083252"/>
    </source>
</evidence>
<evidence type="ECO:0000313" key="18">
    <source>
        <dbReference type="RefSeq" id="XP_036356320.1"/>
    </source>
</evidence>
<feature type="domain" description="cGMP-dependent protein kinase interacting" evidence="16">
    <location>
        <begin position="986"/>
        <end position="1083"/>
    </location>
</feature>
<dbReference type="InterPro" id="IPR017401">
    <property type="entry name" value="MYPT1/MYPT2/Mbs85"/>
</dbReference>
<feature type="repeat" description="ANK" evidence="13">
    <location>
        <begin position="201"/>
        <end position="233"/>
    </location>
</feature>
<dbReference type="SUPFAM" id="SSF48403">
    <property type="entry name" value="Ankyrin repeat"/>
    <property type="match status" value="1"/>
</dbReference>
<dbReference type="GO" id="GO:0004857">
    <property type="term" value="F:enzyme inhibitor activity"/>
    <property type="evidence" value="ECO:0007669"/>
    <property type="project" value="TreeGrafter"/>
</dbReference>
<keyword evidence="7" id="KW-0206">Cytoskeleton</keyword>
<evidence type="ECO:0000256" key="5">
    <source>
        <dbReference type="ARBA" id="ARBA00022737"/>
    </source>
</evidence>
<dbReference type="InterPro" id="IPR002110">
    <property type="entry name" value="Ankyrin_rpt"/>
</dbReference>
<feature type="compositionally biased region" description="Low complexity" evidence="15">
    <location>
        <begin position="462"/>
        <end position="473"/>
    </location>
</feature>
<name>A0A7E6EMY0_9MOLL</name>
<dbReference type="GO" id="GO:0019901">
    <property type="term" value="F:protein kinase binding"/>
    <property type="evidence" value="ECO:0007669"/>
    <property type="project" value="InterPro"/>
</dbReference>
<keyword evidence="3" id="KW-0963">Cytoplasm</keyword>
<dbReference type="GO" id="GO:0005856">
    <property type="term" value="C:cytoskeleton"/>
    <property type="evidence" value="ECO:0007669"/>
    <property type="project" value="UniProtKB-SubCell"/>
</dbReference>